<dbReference type="EMBL" id="JSWE01000096">
    <property type="protein sequence ID" value="KIE05398.1"/>
    <property type="molecule type" value="Genomic_DNA"/>
</dbReference>
<feature type="transmembrane region" description="Helical" evidence="1">
    <location>
        <begin position="112"/>
        <end position="133"/>
    </location>
</feature>
<dbReference type="RefSeq" id="WP_039456497.1">
    <property type="nucleotide sequence ID" value="NZ_JSWE01000096.1"/>
</dbReference>
<organism evidence="2 3">
    <name type="scientific">Candidatus Jidaibacter acanthamoebae</name>
    <dbReference type="NCBI Taxonomy" id="86105"/>
    <lineage>
        <taxon>Bacteria</taxon>
        <taxon>Pseudomonadati</taxon>
        <taxon>Pseudomonadota</taxon>
        <taxon>Alphaproteobacteria</taxon>
        <taxon>Rickettsiales</taxon>
        <taxon>Candidatus Midichloriaceae</taxon>
        <taxon>Candidatus Jidaibacter</taxon>
    </lineage>
</organism>
<evidence type="ECO:0000256" key="1">
    <source>
        <dbReference type="SAM" id="Phobius"/>
    </source>
</evidence>
<dbReference type="Proteomes" id="UP000031258">
    <property type="component" value="Unassembled WGS sequence"/>
</dbReference>
<evidence type="ECO:0000313" key="2">
    <source>
        <dbReference type="EMBL" id="KIE05398.1"/>
    </source>
</evidence>
<evidence type="ECO:0000313" key="3">
    <source>
        <dbReference type="Proteomes" id="UP000031258"/>
    </source>
</evidence>
<keyword evidence="1" id="KW-0812">Transmembrane</keyword>
<dbReference type="AlphaFoldDB" id="A0A0C1QMX7"/>
<protein>
    <submittedName>
        <fullName evidence="2">Uncharacterized protein</fullName>
    </submittedName>
</protein>
<name>A0A0C1QMX7_9RICK</name>
<keyword evidence="1" id="KW-1133">Transmembrane helix</keyword>
<sequence length="187" mass="20896">MKYNIINLTNTSHLALAALALLEANNLGIISSELFSSLSTTQLYPALAVGTMILGGLNYYRSIDNLGKCLVSFGDKYLANISNYCLPLAETMMQEYENNNDRKLTINNIEKLVPLAGFFALTTSILGIGYLPLLCFTSMLHFNFNEHNKFIDTLLKNNIPEEHLKTFNQDSFASRVLNKLSSTLMLQ</sequence>
<reference evidence="2 3" key="1">
    <citation type="submission" date="2014-11" db="EMBL/GenBank/DDBJ databases">
        <title>A Rickettsiales Symbiont of Amoebae With Ancient Features.</title>
        <authorList>
            <person name="Schulz F."/>
            <person name="Martijn J."/>
            <person name="Wascher F."/>
            <person name="Kostanjsek R."/>
            <person name="Ettema T.J."/>
            <person name="Horn M."/>
        </authorList>
    </citation>
    <scope>NUCLEOTIDE SEQUENCE [LARGE SCALE GENOMIC DNA]</scope>
    <source>
        <strain evidence="2 3">UWC36</strain>
    </source>
</reference>
<gene>
    <name evidence="2" type="ORF">NF27_DT01720</name>
</gene>
<keyword evidence="3" id="KW-1185">Reference proteome</keyword>
<accession>A0A0C1QMX7</accession>
<proteinExistence type="predicted"/>
<keyword evidence="1" id="KW-0472">Membrane</keyword>
<comment type="caution">
    <text evidence="2">The sequence shown here is derived from an EMBL/GenBank/DDBJ whole genome shotgun (WGS) entry which is preliminary data.</text>
</comment>